<name>A0A2X2SPU5_CAPOC</name>
<dbReference type="Proteomes" id="UP000250169">
    <property type="component" value="Unassembled WGS sequence"/>
</dbReference>
<dbReference type="AlphaFoldDB" id="A0A2X2SPU5"/>
<evidence type="ECO:0000313" key="1">
    <source>
        <dbReference type="EMBL" id="SQA92477.1"/>
    </source>
</evidence>
<protein>
    <submittedName>
        <fullName evidence="1">Uncharacterized protein</fullName>
    </submittedName>
</protein>
<dbReference type="RefSeq" id="WP_111971849.1">
    <property type="nucleotide sequence ID" value="NZ_UAVS01000001.1"/>
</dbReference>
<accession>A0A2X2SPU5</accession>
<evidence type="ECO:0000313" key="2">
    <source>
        <dbReference type="Proteomes" id="UP000250169"/>
    </source>
</evidence>
<organism evidence="1 2">
    <name type="scientific">Capnocytophaga ochracea</name>
    <dbReference type="NCBI Taxonomy" id="1018"/>
    <lineage>
        <taxon>Bacteria</taxon>
        <taxon>Pseudomonadati</taxon>
        <taxon>Bacteroidota</taxon>
        <taxon>Flavobacteriia</taxon>
        <taxon>Flavobacteriales</taxon>
        <taxon>Flavobacteriaceae</taxon>
        <taxon>Capnocytophaga</taxon>
    </lineage>
</organism>
<gene>
    <name evidence="1" type="ORF">NCTC11545_00036</name>
</gene>
<proteinExistence type="predicted"/>
<sequence>MKPRKKIDNEKYTDEELKQALIKANGQPTKAAEMLGVTYSSVYSRTRKKPELLEVQKAYRARVFNEVANTMTLIAMAGIIKEPLTDEDGTVIQGKFRDVPVDYKTRMQAMQSIISTFRVEDGITDKLDLTTAGNPLSSNINIEIIDKREQVRTDDDDTNN</sequence>
<reference evidence="1 2" key="1">
    <citation type="submission" date="2018-06" db="EMBL/GenBank/DDBJ databases">
        <authorList>
            <consortium name="Pathogen Informatics"/>
            <person name="Doyle S."/>
        </authorList>
    </citation>
    <scope>NUCLEOTIDE SEQUENCE [LARGE SCALE GENOMIC DNA]</scope>
    <source>
        <strain evidence="1 2">NCTC11545</strain>
    </source>
</reference>
<dbReference type="EMBL" id="UAVS01000001">
    <property type="protein sequence ID" value="SQA92477.1"/>
    <property type="molecule type" value="Genomic_DNA"/>
</dbReference>